<accession>A0A9D4G120</accession>
<proteinExistence type="predicted"/>
<keyword evidence="5" id="KW-1185">Reference proteome</keyword>
<dbReference type="Pfam" id="PF00041">
    <property type="entry name" value="fn3"/>
    <property type="match status" value="1"/>
</dbReference>
<dbReference type="PANTHER" id="PTHR32046:SF14">
    <property type="match status" value="1"/>
</dbReference>
<dbReference type="InterPro" id="IPR036116">
    <property type="entry name" value="FN3_sf"/>
</dbReference>
<name>A0A9D4G120_DREPO</name>
<comment type="caution">
    <text evidence="4">The sequence shown here is derived from an EMBL/GenBank/DDBJ whole genome shotgun (WGS) entry which is preliminary data.</text>
</comment>
<dbReference type="SMART" id="SM00060">
    <property type="entry name" value="FN3"/>
    <property type="match status" value="1"/>
</dbReference>
<feature type="domain" description="Fibronectin type-III" evidence="3">
    <location>
        <begin position="343"/>
        <end position="436"/>
    </location>
</feature>
<keyword evidence="1" id="KW-0175">Coiled coil</keyword>
<evidence type="ECO:0000259" key="3">
    <source>
        <dbReference type="PROSITE" id="PS50853"/>
    </source>
</evidence>
<dbReference type="SUPFAM" id="SSF52540">
    <property type="entry name" value="P-loop containing nucleoside triphosphate hydrolases"/>
    <property type="match status" value="1"/>
</dbReference>
<dbReference type="Proteomes" id="UP000828390">
    <property type="component" value="Unassembled WGS sequence"/>
</dbReference>
<dbReference type="InterPro" id="IPR013783">
    <property type="entry name" value="Ig-like_fold"/>
</dbReference>
<evidence type="ECO:0000313" key="4">
    <source>
        <dbReference type="EMBL" id="KAH3808182.1"/>
    </source>
</evidence>
<dbReference type="EMBL" id="JAIWYP010000006">
    <property type="protein sequence ID" value="KAH3808182.1"/>
    <property type="molecule type" value="Genomic_DNA"/>
</dbReference>
<protein>
    <recommendedName>
        <fullName evidence="3">Fibronectin type-III domain-containing protein</fullName>
    </recommendedName>
</protein>
<dbReference type="Gene3D" id="2.60.40.10">
    <property type="entry name" value="Immunoglobulins"/>
    <property type="match status" value="1"/>
</dbReference>
<feature type="coiled-coil region" evidence="1">
    <location>
        <begin position="158"/>
        <end position="185"/>
    </location>
</feature>
<gene>
    <name evidence="4" type="ORF">DPMN_136533</name>
</gene>
<evidence type="ECO:0000313" key="5">
    <source>
        <dbReference type="Proteomes" id="UP000828390"/>
    </source>
</evidence>
<reference evidence="4" key="2">
    <citation type="submission" date="2020-11" db="EMBL/GenBank/DDBJ databases">
        <authorList>
            <person name="McCartney M.A."/>
            <person name="Auch B."/>
            <person name="Kono T."/>
            <person name="Mallez S."/>
            <person name="Becker A."/>
            <person name="Gohl D.M."/>
            <person name="Silverstein K.A.T."/>
            <person name="Koren S."/>
            <person name="Bechman K.B."/>
            <person name="Herman A."/>
            <person name="Abrahante J.E."/>
            <person name="Garbe J."/>
        </authorList>
    </citation>
    <scope>NUCLEOTIDE SEQUENCE</scope>
    <source>
        <strain evidence="4">Duluth1</strain>
        <tissue evidence="4">Whole animal</tissue>
    </source>
</reference>
<dbReference type="SUPFAM" id="SSF49265">
    <property type="entry name" value="Fibronectin type III"/>
    <property type="match status" value="1"/>
</dbReference>
<dbReference type="PANTHER" id="PTHR32046">
    <property type="entry name" value="G DOMAIN-CONTAINING PROTEIN"/>
    <property type="match status" value="1"/>
</dbReference>
<feature type="region of interest" description="Disordered" evidence="2">
    <location>
        <begin position="481"/>
        <end position="515"/>
    </location>
</feature>
<dbReference type="AlphaFoldDB" id="A0A9D4G120"/>
<evidence type="ECO:0000256" key="2">
    <source>
        <dbReference type="SAM" id="MobiDB-lite"/>
    </source>
</evidence>
<dbReference type="PROSITE" id="PS50853">
    <property type="entry name" value="FN3"/>
    <property type="match status" value="1"/>
</dbReference>
<dbReference type="InterPro" id="IPR027417">
    <property type="entry name" value="P-loop_NTPase"/>
</dbReference>
<dbReference type="Gene3D" id="3.40.50.300">
    <property type="entry name" value="P-loop containing nucleotide triphosphate hydrolases"/>
    <property type="match status" value="1"/>
</dbReference>
<evidence type="ECO:0000256" key="1">
    <source>
        <dbReference type="SAM" id="Coils"/>
    </source>
</evidence>
<feature type="compositionally biased region" description="Basic and acidic residues" evidence="2">
    <location>
        <begin position="492"/>
        <end position="512"/>
    </location>
</feature>
<dbReference type="CDD" id="cd00063">
    <property type="entry name" value="FN3"/>
    <property type="match status" value="1"/>
</dbReference>
<dbReference type="InterPro" id="IPR003961">
    <property type="entry name" value="FN3_dom"/>
</dbReference>
<reference evidence="4" key="1">
    <citation type="journal article" date="2019" name="bioRxiv">
        <title>The Genome of the Zebra Mussel, Dreissena polymorpha: A Resource for Invasive Species Research.</title>
        <authorList>
            <person name="McCartney M.A."/>
            <person name="Auch B."/>
            <person name="Kono T."/>
            <person name="Mallez S."/>
            <person name="Zhang Y."/>
            <person name="Obille A."/>
            <person name="Becker A."/>
            <person name="Abrahante J.E."/>
            <person name="Garbe J."/>
            <person name="Badalamenti J.P."/>
            <person name="Herman A."/>
            <person name="Mangelson H."/>
            <person name="Liachko I."/>
            <person name="Sullivan S."/>
            <person name="Sone E.D."/>
            <person name="Koren S."/>
            <person name="Silverstein K.A.T."/>
            <person name="Beckman K.B."/>
            <person name="Gohl D.M."/>
        </authorList>
    </citation>
    <scope>NUCLEOTIDE SEQUENCE</scope>
    <source>
        <strain evidence="4">Duluth1</strain>
        <tissue evidence="4">Whole animal</tissue>
    </source>
</reference>
<organism evidence="4 5">
    <name type="scientific">Dreissena polymorpha</name>
    <name type="common">Zebra mussel</name>
    <name type="synonym">Mytilus polymorpha</name>
    <dbReference type="NCBI Taxonomy" id="45954"/>
    <lineage>
        <taxon>Eukaryota</taxon>
        <taxon>Metazoa</taxon>
        <taxon>Spiralia</taxon>
        <taxon>Lophotrochozoa</taxon>
        <taxon>Mollusca</taxon>
        <taxon>Bivalvia</taxon>
        <taxon>Autobranchia</taxon>
        <taxon>Heteroconchia</taxon>
        <taxon>Euheterodonta</taxon>
        <taxon>Imparidentia</taxon>
        <taxon>Neoheterodontei</taxon>
        <taxon>Myida</taxon>
        <taxon>Dreissenoidea</taxon>
        <taxon>Dreissenidae</taxon>
        <taxon>Dreissena</taxon>
    </lineage>
</organism>
<sequence>MATGGYDASQEHASDIVDDDLKEKLCATCIKKFTHTETSAITEIRIHLLCDKCRDFVLRHQFNSHEIILVKKHDSTETGLDMKGLDTCMQHMKKVKFYCEDHDLLCCSGCVTTHRKCDKFTELSALSEEKEACRQKHIALLRIHEESISMKKEMGQLEVELNERVENLSSEIDEIKSKLMDLLDSDKYLFLQKSESIRAEKKLLIEQRKDELDIIETDISQGLKLLSRTLKKGTPSQQFIVGRAVSETRRKAQCVIERQKQLPMSITMHLCFSNELTKLLHTKENNVRLHTDETCNLQGGCSPLSFEELPLIVAEVSSEKISHTVTIHQQEIVTTTDPVGLKRPSRPIVSDVTSDSLKLSWKAPEAFQEGDYFQIGYKETSAGSKWKFFTGEFIELTQILTNIKSDTKFVFRVRIVFNDGEGPYSEESEEVKTPRSHASDFVDFLVCLDDSTTSPYRYALPLCEITAARNTTAKTRKFEIGSPTENSVGEKTLNDRRNRNWKEYPEEEEQKRTKNQALSQTEWITCYTVYPKEGSRIPYTLNIIDTPGFGDTRGLERDQEIVEQIRQMFSLPKPKGVVYIDAVCFLIKAPDARLTPIQSYIFQSIMSMFGKDIEKNICSLITFADGMDPPVLAALLESGLPFGKRFTFNNSALFASNTDVSQMSLSPMFWEMGLLSFRNFFRHIDTLSTQSLQLTSDVLNERKRIESTVRNNEKNLEIGLLKLNTLKTEKKIFEDSSSAIKDNADFTYEVVTTQQIKQDLPRGVHVTNCTNCHFTCHENCAYADDDQKINCCAMSNGYCKICPDKCFWQKHTNSKYTFIYKQVKETKTYAEKKRKYEEATGMQLTLEKVLEKIGEELDQMVDVIEDMMTTVKNCNEHLNEIALRPNPLSMVQHIDLMIKNEEMQHKTGYMDRIYALQRFRKRAEISKDADIFHKEAKALGVTGKRQQNDKRSLFQRFKDVFV</sequence>